<dbReference type="PANTHER" id="PTHR30346">
    <property type="entry name" value="TRANSCRIPTIONAL DUAL REGULATOR HCAR-RELATED"/>
    <property type="match status" value="1"/>
</dbReference>
<dbReference type="AlphaFoldDB" id="A0AAW9K0E9"/>
<dbReference type="InterPro" id="IPR000847">
    <property type="entry name" value="LysR_HTH_N"/>
</dbReference>
<evidence type="ECO:0000313" key="7">
    <source>
        <dbReference type="Proteomes" id="UP001290462"/>
    </source>
</evidence>
<sequence length="295" mass="33224">MDIRQLRYFIAIAEEKNITQAAARLHMAQPPLSQQLKQMEENLGTILIERTSRKTHLTTAGEVLYQEALKILQQLEETEQLVKETSLGLKGQLRLGVNTLSAEELAPSLQSFQNKFPDVTYAIHQNESKLLAEMVRNHTIELALVRFPLELHGFDITYLNVEPFYFICDGKKDALQPGPNPNDYYGIANSKLLLPSTEGLGVYHSIIEYLAKFQLNPTSISTCSDLSLLFNLVESGFCTSIVPKSVLQLHAGRKIEAHLLDDPLFNSSYGLIWSKNRTLTKVAKHFLAEFVGIHD</sequence>
<evidence type="ECO:0000256" key="3">
    <source>
        <dbReference type="ARBA" id="ARBA00023125"/>
    </source>
</evidence>
<dbReference type="CDD" id="cd05466">
    <property type="entry name" value="PBP2_LTTR_substrate"/>
    <property type="match status" value="1"/>
</dbReference>
<evidence type="ECO:0000313" key="6">
    <source>
        <dbReference type="EMBL" id="MDZ5757844.1"/>
    </source>
</evidence>
<dbReference type="GO" id="GO:0032993">
    <property type="term" value="C:protein-DNA complex"/>
    <property type="evidence" value="ECO:0007669"/>
    <property type="project" value="TreeGrafter"/>
</dbReference>
<keyword evidence="2" id="KW-0805">Transcription regulation</keyword>
<feature type="domain" description="HTH lysR-type" evidence="5">
    <location>
        <begin position="1"/>
        <end position="58"/>
    </location>
</feature>
<evidence type="ECO:0000259" key="5">
    <source>
        <dbReference type="PROSITE" id="PS50931"/>
    </source>
</evidence>
<proteinExistence type="inferred from homology"/>
<dbReference type="PRINTS" id="PR00039">
    <property type="entry name" value="HTHLYSR"/>
</dbReference>
<dbReference type="InterPro" id="IPR036390">
    <property type="entry name" value="WH_DNA-bd_sf"/>
</dbReference>
<name>A0AAW9K0E9_CARML</name>
<dbReference type="GO" id="GO:0003677">
    <property type="term" value="F:DNA binding"/>
    <property type="evidence" value="ECO:0007669"/>
    <property type="project" value="UniProtKB-KW"/>
</dbReference>
<keyword evidence="4" id="KW-0804">Transcription</keyword>
<evidence type="ECO:0000256" key="1">
    <source>
        <dbReference type="ARBA" id="ARBA00009437"/>
    </source>
</evidence>
<dbReference type="InterPro" id="IPR005119">
    <property type="entry name" value="LysR_subst-bd"/>
</dbReference>
<dbReference type="Pfam" id="PF00126">
    <property type="entry name" value="HTH_1"/>
    <property type="match status" value="1"/>
</dbReference>
<keyword evidence="3" id="KW-0238">DNA-binding</keyword>
<comment type="similarity">
    <text evidence="1">Belongs to the LysR transcriptional regulatory family.</text>
</comment>
<dbReference type="SUPFAM" id="SSF46785">
    <property type="entry name" value="Winged helix' DNA-binding domain"/>
    <property type="match status" value="1"/>
</dbReference>
<organism evidence="6 7">
    <name type="scientific">Carnobacterium maltaromaticum</name>
    <name type="common">Carnobacterium piscicola</name>
    <dbReference type="NCBI Taxonomy" id="2751"/>
    <lineage>
        <taxon>Bacteria</taxon>
        <taxon>Bacillati</taxon>
        <taxon>Bacillota</taxon>
        <taxon>Bacilli</taxon>
        <taxon>Lactobacillales</taxon>
        <taxon>Carnobacteriaceae</taxon>
        <taxon>Carnobacterium</taxon>
    </lineage>
</organism>
<gene>
    <name evidence="6" type="ORF">RAK27_04155</name>
</gene>
<evidence type="ECO:0000256" key="2">
    <source>
        <dbReference type="ARBA" id="ARBA00023015"/>
    </source>
</evidence>
<dbReference type="PANTHER" id="PTHR30346:SF28">
    <property type="entry name" value="HTH-TYPE TRANSCRIPTIONAL REGULATOR CYNR"/>
    <property type="match status" value="1"/>
</dbReference>
<dbReference type="EMBL" id="JAVBVO010000002">
    <property type="protein sequence ID" value="MDZ5757844.1"/>
    <property type="molecule type" value="Genomic_DNA"/>
</dbReference>
<accession>A0AAW9K0E9</accession>
<dbReference type="SUPFAM" id="SSF53850">
    <property type="entry name" value="Periplasmic binding protein-like II"/>
    <property type="match status" value="1"/>
</dbReference>
<dbReference type="InterPro" id="IPR036388">
    <property type="entry name" value="WH-like_DNA-bd_sf"/>
</dbReference>
<dbReference type="Pfam" id="PF03466">
    <property type="entry name" value="LysR_substrate"/>
    <property type="match status" value="1"/>
</dbReference>
<dbReference type="FunFam" id="1.10.10.10:FF:000001">
    <property type="entry name" value="LysR family transcriptional regulator"/>
    <property type="match status" value="1"/>
</dbReference>
<dbReference type="Proteomes" id="UP001290462">
    <property type="component" value="Unassembled WGS sequence"/>
</dbReference>
<dbReference type="PROSITE" id="PS50931">
    <property type="entry name" value="HTH_LYSR"/>
    <property type="match status" value="1"/>
</dbReference>
<evidence type="ECO:0000256" key="4">
    <source>
        <dbReference type="ARBA" id="ARBA00023163"/>
    </source>
</evidence>
<reference evidence="6" key="1">
    <citation type="submission" date="2023-08" db="EMBL/GenBank/DDBJ databases">
        <title>Genomic characterization of piscicolin 126 produced by Carnobacterium maltaromaticum CM22 strain isolated from salmon (Salmo salar).</title>
        <authorList>
            <person name="Gonzalez-Gragera E."/>
            <person name="Garcia-Lopez J.D."/>
            <person name="Teso-Perez C."/>
            <person name="Gimenez-Hernandez I."/>
            <person name="Peralta-Sanchez J.M."/>
            <person name="Valdivia E."/>
            <person name="Montalban-Lopez M."/>
            <person name="Martin-Platero A.M."/>
            <person name="Banos A."/>
            <person name="Martinez-Bueno M."/>
        </authorList>
    </citation>
    <scope>NUCLEOTIDE SEQUENCE</scope>
    <source>
        <strain evidence="6">CM22</strain>
    </source>
</reference>
<protein>
    <submittedName>
        <fullName evidence="6">LysR family transcriptional regulator</fullName>
    </submittedName>
</protein>
<dbReference type="GO" id="GO:0003700">
    <property type="term" value="F:DNA-binding transcription factor activity"/>
    <property type="evidence" value="ECO:0007669"/>
    <property type="project" value="InterPro"/>
</dbReference>
<comment type="caution">
    <text evidence="6">The sequence shown here is derived from an EMBL/GenBank/DDBJ whole genome shotgun (WGS) entry which is preliminary data.</text>
</comment>
<dbReference type="Gene3D" id="3.40.190.290">
    <property type="match status" value="1"/>
</dbReference>
<dbReference type="RefSeq" id="WP_322808550.1">
    <property type="nucleotide sequence ID" value="NZ_JAVBVO010000002.1"/>
</dbReference>
<dbReference type="Gene3D" id="1.10.10.10">
    <property type="entry name" value="Winged helix-like DNA-binding domain superfamily/Winged helix DNA-binding domain"/>
    <property type="match status" value="1"/>
</dbReference>